<dbReference type="InterPro" id="IPR002195">
    <property type="entry name" value="Dihydroorotase_CS"/>
</dbReference>
<dbReference type="Gene3D" id="2.30.40.10">
    <property type="entry name" value="Urease, subunit C, domain 1"/>
    <property type="match status" value="1"/>
</dbReference>
<proteinExistence type="inferred from homology"/>
<evidence type="ECO:0000313" key="6">
    <source>
        <dbReference type="EMBL" id="ABZ05887.1"/>
    </source>
</evidence>
<name>B3SZX8_9ZZZZ</name>
<evidence type="ECO:0000256" key="3">
    <source>
        <dbReference type="ARBA" id="ARBA00022801"/>
    </source>
</evidence>
<evidence type="ECO:0000256" key="1">
    <source>
        <dbReference type="ARBA" id="ARBA00001947"/>
    </source>
</evidence>
<dbReference type="PROSITE" id="PS00482">
    <property type="entry name" value="DIHYDROOROTASE_1"/>
    <property type="match status" value="1"/>
</dbReference>
<dbReference type="GO" id="GO:0046872">
    <property type="term" value="F:metal ion binding"/>
    <property type="evidence" value="ECO:0007669"/>
    <property type="project" value="UniProtKB-KW"/>
</dbReference>
<comment type="cofactor">
    <cofactor evidence="1">
        <name>Zn(2+)</name>
        <dbReference type="ChEBI" id="CHEBI:29105"/>
    </cofactor>
</comment>
<protein>
    <submittedName>
        <fullName evidence="6">Putative amidohydrolase family protein</fullName>
    </submittedName>
</protein>
<dbReference type="GO" id="GO:0006145">
    <property type="term" value="P:purine nucleobase catabolic process"/>
    <property type="evidence" value="ECO:0007669"/>
    <property type="project" value="TreeGrafter"/>
</dbReference>
<dbReference type="NCBIfam" id="TIGR00857">
    <property type="entry name" value="pyrC_multi"/>
    <property type="match status" value="1"/>
</dbReference>
<dbReference type="InterPro" id="IPR024403">
    <property type="entry name" value="DHOase_cat"/>
</dbReference>
<dbReference type="GO" id="GO:0006221">
    <property type="term" value="P:pyrimidine nucleotide biosynthetic process"/>
    <property type="evidence" value="ECO:0007669"/>
    <property type="project" value="UniProtKB-KW"/>
</dbReference>
<dbReference type="InterPro" id="IPR050138">
    <property type="entry name" value="DHOase/Allantoinase_Hydrolase"/>
</dbReference>
<dbReference type="CDD" id="cd01317">
    <property type="entry name" value="DHOase_IIa"/>
    <property type="match status" value="1"/>
</dbReference>
<dbReference type="InterPro" id="IPR011059">
    <property type="entry name" value="Metal-dep_hydrolase_composite"/>
</dbReference>
<keyword evidence="4" id="KW-0665">Pyrimidine biosynthesis</keyword>
<dbReference type="PANTHER" id="PTHR43668">
    <property type="entry name" value="ALLANTOINASE"/>
    <property type="match status" value="1"/>
</dbReference>
<dbReference type="InterPro" id="IPR032466">
    <property type="entry name" value="Metal_Hydrolase"/>
</dbReference>
<dbReference type="AlphaFoldDB" id="B3SZX8"/>
<dbReference type="EMBL" id="EU016560">
    <property type="protein sequence ID" value="ABZ05887.1"/>
    <property type="molecule type" value="Genomic_DNA"/>
</dbReference>
<feature type="domain" description="Dihydroorotase catalytic" evidence="5">
    <location>
        <begin position="58"/>
        <end position="242"/>
    </location>
</feature>
<evidence type="ECO:0000256" key="4">
    <source>
        <dbReference type="ARBA" id="ARBA00022975"/>
    </source>
</evidence>
<dbReference type="SUPFAM" id="SSF51556">
    <property type="entry name" value="Metallo-dependent hydrolases"/>
    <property type="match status" value="1"/>
</dbReference>
<evidence type="ECO:0000256" key="2">
    <source>
        <dbReference type="ARBA" id="ARBA00022723"/>
    </source>
</evidence>
<dbReference type="GO" id="GO:0004151">
    <property type="term" value="F:dihydroorotase activity"/>
    <property type="evidence" value="ECO:0007669"/>
    <property type="project" value="InterPro"/>
</dbReference>
<dbReference type="PROSITE" id="PS00483">
    <property type="entry name" value="DIHYDROOROTASE_2"/>
    <property type="match status" value="1"/>
</dbReference>
<dbReference type="Gene3D" id="3.20.20.140">
    <property type="entry name" value="Metal-dependent hydrolases"/>
    <property type="match status" value="1"/>
</dbReference>
<accession>B3SZX8</accession>
<keyword evidence="3 6" id="KW-0378">Hydrolase</keyword>
<dbReference type="Pfam" id="PF12890">
    <property type="entry name" value="DHOase"/>
    <property type="match status" value="1"/>
</dbReference>
<gene>
    <name evidence="6" type="ORF">ALOHA_HF4000001A02ctg1g12</name>
</gene>
<dbReference type="PANTHER" id="PTHR43668:SF2">
    <property type="entry name" value="ALLANTOINASE"/>
    <property type="match status" value="1"/>
</dbReference>
<reference evidence="6" key="1">
    <citation type="journal article" date="2008" name="ISME J.">
        <title>Genomic patterns of recombination, clonal divergence and environment in marine microbial populations.</title>
        <authorList>
            <person name="Konstantinidis K.T."/>
            <person name="Delong E.F."/>
        </authorList>
    </citation>
    <scope>NUCLEOTIDE SEQUENCE</scope>
</reference>
<dbReference type="SUPFAM" id="SSF51338">
    <property type="entry name" value="Composite domain of metallo-dependent hydrolases"/>
    <property type="match status" value="1"/>
</dbReference>
<organism evidence="6">
    <name type="scientific">uncultured marine microorganism HF4000_001A02</name>
    <dbReference type="NCBI Taxonomy" id="455501"/>
    <lineage>
        <taxon>unclassified sequences</taxon>
        <taxon>environmental samples</taxon>
    </lineage>
</organism>
<keyword evidence="2" id="KW-0479">Metal-binding</keyword>
<evidence type="ECO:0000259" key="5">
    <source>
        <dbReference type="Pfam" id="PF12890"/>
    </source>
</evidence>
<sequence length="430" mass="47265">MKTTKLKKQVVLKGGMILDPINETLKKGDVLIKNGRMKPIGEVTPSKSADVIDCSGLIVTHGFCDIHVHFREPGREDKETLDSGSMAALAGGFTRVCVMPNTDPPLDSPESIRYTIDRGEECPIHIHPIGAITKSQDGKELTEMGAMLSEGAVAFSDDGLPVTDTGMMRNALEYATMFDVPIINHAEDLCLKKDGVMHEGKISTQLGLPASPGITESNMVHRDLELTELTGARLHVPHVSSAKSADYIRQMKKSNNKITAEVTPHHLFFTDEDLITYNTDLKVAPPIRTQADQKALIKGVKDGTFDCIATDHAPHTIEEKEGTFDLAPFGMIGLESCFGVVNRVLVKENKLNIIRLIQMLSVNPRKIMGFETDLFTNGNPVELTIFDPNKKWTFKKSDIYSRSHNSPYIGEALIGRIRATIVKGHITALV</sequence>
<dbReference type="InterPro" id="IPR004722">
    <property type="entry name" value="DHOase"/>
</dbReference>
<dbReference type="HAMAP" id="MF_00220_B">
    <property type="entry name" value="PyrC_classI_B"/>
    <property type="match status" value="1"/>
</dbReference>
<dbReference type="GO" id="GO:0004038">
    <property type="term" value="F:allantoinase activity"/>
    <property type="evidence" value="ECO:0007669"/>
    <property type="project" value="TreeGrafter"/>
</dbReference>